<proteinExistence type="inferred from homology"/>
<dbReference type="AlphaFoldDB" id="A0A853I5L0"/>
<keyword evidence="5" id="KW-0032">Aminotransferase</keyword>
<sequence length="394" mass="43516">MPFIDLIAQQAILKKKITQRINQVLNHSQYILGPEVSELEQQLAAYCKVKHTISCASGTDALIMALYALQVKPGDVIITTPFSFFATAEAIALVGAIPLFCDVNPDDFTIDDTQLEAVISDFYHHQQLLPKPLQHLLPNNPRIAGIITVDLFGLPCNYLPINQLADQYNLFVIADAAQSFGGSLNRQKVGTLANDITTTSFFPAKPLGCYGDGGALFTNSDRLDSALRSIRSHGQGSTSNKHIQIGLNSRLDTLQAAILIEKLAIFPDELQQRQAVADHYHTAFKEMGLATQCINDSFTTDQKQSAWAQFTVKTNSLDQRSTICAALKSHEIPYQLYYPIPLHLQPALQYLGYQPGDMPVAERLAQTLFSLPMHPYLDKTTINQIVKVISSTGR</sequence>
<evidence type="ECO:0000256" key="2">
    <source>
        <dbReference type="PIRSR" id="PIRSR000390-1"/>
    </source>
</evidence>
<keyword evidence="5" id="KW-0808">Transferase</keyword>
<dbReference type="InterPro" id="IPR000653">
    <property type="entry name" value="DegT/StrS_aminotransferase"/>
</dbReference>
<organism evidence="5 6">
    <name type="scientific">Spartinivicinus marinus</name>
    <dbReference type="NCBI Taxonomy" id="2994442"/>
    <lineage>
        <taxon>Bacteria</taxon>
        <taxon>Pseudomonadati</taxon>
        <taxon>Pseudomonadota</taxon>
        <taxon>Gammaproteobacteria</taxon>
        <taxon>Oceanospirillales</taxon>
        <taxon>Zooshikellaceae</taxon>
        <taxon>Spartinivicinus</taxon>
    </lineage>
</organism>
<feature type="modified residue" description="N6-(pyridoxal phosphate)lysine" evidence="3">
    <location>
        <position position="205"/>
    </location>
</feature>
<dbReference type="PANTHER" id="PTHR30244">
    <property type="entry name" value="TRANSAMINASE"/>
    <property type="match status" value="1"/>
</dbReference>
<dbReference type="PANTHER" id="PTHR30244:SF42">
    <property type="entry name" value="UDP-2-ACETAMIDO-2-DEOXY-3-OXO-D-GLUCURONATE AMINOTRANSFERASE"/>
    <property type="match status" value="1"/>
</dbReference>
<protein>
    <submittedName>
        <fullName evidence="5">DegT/DnrJ/EryC1/StrS family aminotransferase</fullName>
    </submittedName>
</protein>
<dbReference type="InterPro" id="IPR015424">
    <property type="entry name" value="PyrdxlP-dep_Trfase"/>
</dbReference>
<name>A0A853I5L0_9GAMM</name>
<dbReference type="PIRSF" id="PIRSF000390">
    <property type="entry name" value="PLP_StrS"/>
    <property type="match status" value="1"/>
</dbReference>
<dbReference type="Gene3D" id="3.90.1150.10">
    <property type="entry name" value="Aspartate Aminotransferase, domain 1"/>
    <property type="match status" value="1"/>
</dbReference>
<dbReference type="CDD" id="cd00616">
    <property type="entry name" value="AHBA_syn"/>
    <property type="match status" value="1"/>
</dbReference>
<dbReference type="Gene3D" id="3.40.640.10">
    <property type="entry name" value="Type I PLP-dependent aspartate aminotransferase-like (Major domain)"/>
    <property type="match status" value="1"/>
</dbReference>
<dbReference type="GO" id="GO:0008483">
    <property type="term" value="F:transaminase activity"/>
    <property type="evidence" value="ECO:0007669"/>
    <property type="project" value="UniProtKB-KW"/>
</dbReference>
<accession>A0A853I5L0</accession>
<dbReference type="Proteomes" id="UP000569732">
    <property type="component" value="Unassembled WGS sequence"/>
</dbReference>
<dbReference type="EMBL" id="JACCKB010000002">
    <property type="protein sequence ID" value="NYZ64867.1"/>
    <property type="molecule type" value="Genomic_DNA"/>
</dbReference>
<gene>
    <name evidence="5" type="ORF">H0A36_02535</name>
</gene>
<dbReference type="Pfam" id="PF01041">
    <property type="entry name" value="DegT_DnrJ_EryC1"/>
    <property type="match status" value="1"/>
</dbReference>
<keyword evidence="6" id="KW-1185">Reference proteome</keyword>
<comment type="similarity">
    <text evidence="4">Belongs to the DegT/DnrJ/EryC1 family.</text>
</comment>
<dbReference type="InterPro" id="IPR015421">
    <property type="entry name" value="PyrdxlP-dep_Trfase_major"/>
</dbReference>
<evidence type="ECO:0000256" key="3">
    <source>
        <dbReference type="PIRSR" id="PIRSR000390-2"/>
    </source>
</evidence>
<evidence type="ECO:0000256" key="4">
    <source>
        <dbReference type="RuleBase" id="RU004508"/>
    </source>
</evidence>
<evidence type="ECO:0000313" key="5">
    <source>
        <dbReference type="EMBL" id="NYZ64867.1"/>
    </source>
</evidence>
<dbReference type="GO" id="GO:0000271">
    <property type="term" value="P:polysaccharide biosynthetic process"/>
    <property type="evidence" value="ECO:0007669"/>
    <property type="project" value="TreeGrafter"/>
</dbReference>
<comment type="caution">
    <text evidence="5">The sequence shown here is derived from an EMBL/GenBank/DDBJ whole genome shotgun (WGS) entry which is preliminary data.</text>
</comment>
<dbReference type="SUPFAM" id="SSF53383">
    <property type="entry name" value="PLP-dependent transferases"/>
    <property type="match status" value="1"/>
</dbReference>
<dbReference type="GO" id="GO:0030170">
    <property type="term" value="F:pyridoxal phosphate binding"/>
    <property type="evidence" value="ECO:0007669"/>
    <property type="project" value="TreeGrafter"/>
</dbReference>
<keyword evidence="1 3" id="KW-0663">Pyridoxal phosphate</keyword>
<evidence type="ECO:0000313" key="6">
    <source>
        <dbReference type="Proteomes" id="UP000569732"/>
    </source>
</evidence>
<feature type="active site" description="Proton acceptor" evidence="2">
    <location>
        <position position="205"/>
    </location>
</feature>
<evidence type="ECO:0000256" key="1">
    <source>
        <dbReference type="ARBA" id="ARBA00022898"/>
    </source>
</evidence>
<reference evidence="5 6" key="1">
    <citation type="submission" date="2020-07" db="EMBL/GenBank/DDBJ databases">
        <title>Endozoicomonas sp. nov., isolated from sediment.</title>
        <authorList>
            <person name="Gu T."/>
        </authorList>
    </citation>
    <scope>NUCLEOTIDE SEQUENCE [LARGE SCALE GENOMIC DNA]</scope>
    <source>
        <strain evidence="5 6">SM1973</strain>
    </source>
</reference>
<dbReference type="InterPro" id="IPR015422">
    <property type="entry name" value="PyrdxlP-dep_Trfase_small"/>
</dbReference>